<proteinExistence type="predicted"/>
<dbReference type="EMBL" id="JAOZYC010000203">
    <property type="protein sequence ID" value="MEB8343922.1"/>
    <property type="molecule type" value="Genomic_DNA"/>
</dbReference>
<dbReference type="PROSITE" id="PS50943">
    <property type="entry name" value="HTH_CROC1"/>
    <property type="match status" value="1"/>
</dbReference>
<evidence type="ECO:0000259" key="1">
    <source>
        <dbReference type="PROSITE" id="PS50943"/>
    </source>
</evidence>
<dbReference type="InterPro" id="IPR001387">
    <property type="entry name" value="Cro/C1-type_HTH"/>
</dbReference>
<feature type="domain" description="HTH cro/C1-type" evidence="1">
    <location>
        <begin position="22"/>
        <end position="75"/>
    </location>
</feature>
<dbReference type="InterPro" id="IPR036890">
    <property type="entry name" value="HATPase_C_sf"/>
</dbReference>
<dbReference type="SUPFAM" id="SSF55874">
    <property type="entry name" value="ATPase domain of HSP90 chaperone/DNA topoisomerase II/histidine kinase"/>
    <property type="match status" value="1"/>
</dbReference>
<organism evidence="2 3">
    <name type="scientific">Streptomyces endophyticus</name>
    <dbReference type="NCBI Taxonomy" id="714166"/>
    <lineage>
        <taxon>Bacteria</taxon>
        <taxon>Bacillati</taxon>
        <taxon>Actinomycetota</taxon>
        <taxon>Actinomycetes</taxon>
        <taxon>Kitasatosporales</taxon>
        <taxon>Streptomycetaceae</taxon>
        <taxon>Streptomyces</taxon>
    </lineage>
</organism>
<gene>
    <name evidence="2" type="ORF">OKJ99_41260</name>
</gene>
<sequence>MERSVEKSAAPGLSLQVVARQLELSRQQAKISYGQLAEVTGYGKSTLHRALTGKRCSREVAEAVAQACGARLDDAVKKWLETQGQYLSPPEQTDPNSIQTRGDLQTAMQKLLSASRLSLRQLELRAGIGILPKTTVNEAIRGKRTPSENLLLAFVHTLGSGYDSSTWAAARQRAVSGRNVGWKQSHEPMLVTPTPRVLSVLGDIEMSEFNCFAELVDNFMGACIEPGSAPLVSNISITFDGMIARRRQGSVVIRDNGPGMDRDTLTRAVSLGWAGGKDREIFGLGFNVATARLGSRITVRSARVESSVWTVLTLDLPAMARSGEWSIPVMTQEKIERDDHGTEITVTGLREPWRESKGRMLRTWLGDLYSFPLRSGTLAIEVNGRQVAPRLPCIWAESRSVPRRSGDVGAVISIDTALRDAAFCSDCQHSGPSGLTACSWCDSLDLVVRKRRVKGWIGVQRYLDSRDYGIDFLWNGRKILRRDKSMFAWEDSNSLTSHLEYPLELGNQGRIVGEIHCDHIPVSYTKQDFHRESPEWKAVVAIVRGEGPLRPQIGKRYGYPLNESPLAAIFRGFSRNDPGLRNLIPGDGMRAIHAEAAKWGDLFRAGIPEYQSDEIWYQAALTHDRVRSSEE</sequence>
<dbReference type="CDD" id="cd00093">
    <property type="entry name" value="HTH_XRE"/>
    <property type="match status" value="1"/>
</dbReference>
<accession>A0ABU6FK04</accession>
<dbReference type="Proteomes" id="UP001354931">
    <property type="component" value="Unassembled WGS sequence"/>
</dbReference>
<keyword evidence="3" id="KW-1185">Reference proteome</keyword>
<dbReference type="RefSeq" id="WP_326023712.1">
    <property type="nucleotide sequence ID" value="NZ_JAOZYC010000203.1"/>
</dbReference>
<protein>
    <submittedName>
        <fullName evidence="2">Helix-turn-helix domain-containing protein</fullName>
    </submittedName>
</protein>
<reference evidence="2 3" key="1">
    <citation type="submission" date="2022-10" db="EMBL/GenBank/DDBJ databases">
        <authorList>
            <person name="Xie J."/>
            <person name="Shen N."/>
        </authorList>
    </citation>
    <scope>NUCLEOTIDE SEQUENCE [LARGE SCALE GENOMIC DNA]</scope>
    <source>
        <strain evidence="2 3">YIM65594</strain>
    </source>
</reference>
<dbReference type="Pfam" id="PF13560">
    <property type="entry name" value="HTH_31"/>
    <property type="match status" value="1"/>
</dbReference>
<evidence type="ECO:0000313" key="3">
    <source>
        <dbReference type="Proteomes" id="UP001354931"/>
    </source>
</evidence>
<name>A0ABU6FK04_9ACTN</name>
<dbReference type="InterPro" id="IPR010982">
    <property type="entry name" value="Lambda_DNA-bd_dom_sf"/>
</dbReference>
<dbReference type="Gene3D" id="3.30.565.10">
    <property type="entry name" value="Histidine kinase-like ATPase, C-terminal domain"/>
    <property type="match status" value="1"/>
</dbReference>
<dbReference type="Pfam" id="PF13589">
    <property type="entry name" value="HATPase_c_3"/>
    <property type="match status" value="1"/>
</dbReference>
<dbReference type="SMART" id="SM00530">
    <property type="entry name" value="HTH_XRE"/>
    <property type="match status" value="2"/>
</dbReference>
<evidence type="ECO:0000313" key="2">
    <source>
        <dbReference type="EMBL" id="MEB8343922.1"/>
    </source>
</evidence>
<dbReference type="SUPFAM" id="SSF47413">
    <property type="entry name" value="lambda repressor-like DNA-binding domains"/>
    <property type="match status" value="1"/>
</dbReference>
<comment type="caution">
    <text evidence="2">The sequence shown here is derived from an EMBL/GenBank/DDBJ whole genome shotgun (WGS) entry which is preliminary data.</text>
</comment>